<gene>
    <name evidence="10" type="ORF">Q757_04605</name>
</gene>
<evidence type="ECO:0000256" key="4">
    <source>
        <dbReference type="ARBA" id="ARBA00022576"/>
    </source>
</evidence>
<evidence type="ECO:0000313" key="11">
    <source>
        <dbReference type="Proteomes" id="UP000030023"/>
    </source>
</evidence>
<evidence type="ECO:0000256" key="1">
    <source>
        <dbReference type="ARBA" id="ARBA00001031"/>
    </source>
</evidence>
<dbReference type="PROSITE" id="PS51464">
    <property type="entry name" value="SIS"/>
    <property type="match status" value="1"/>
</dbReference>
<dbReference type="InterPro" id="IPR035466">
    <property type="entry name" value="GlmS/AgaS_SIS"/>
</dbReference>
<evidence type="ECO:0000259" key="8">
    <source>
        <dbReference type="PROSITE" id="PS51278"/>
    </source>
</evidence>
<comment type="caution">
    <text evidence="10">The sequence shown here is derived from an EMBL/GenBank/DDBJ whole genome shotgun (WGS) entry which is preliminary data.</text>
</comment>
<keyword evidence="6" id="KW-0677">Repeat</keyword>
<evidence type="ECO:0000256" key="2">
    <source>
        <dbReference type="ARBA" id="ARBA00012916"/>
    </source>
</evidence>
<dbReference type="InterPro" id="IPR017932">
    <property type="entry name" value="GATase_2_dom"/>
</dbReference>
<dbReference type="SUPFAM" id="SSF56235">
    <property type="entry name" value="N-terminal nucleophile aminohydrolases (Ntn hydrolases)"/>
    <property type="match status" value="1"/>
</dbReference>
<dbReference type="InterPro" id="IPR001347">
    <property type="entry name" value="SIS_dom"/>
</dbReference>
<sequence length="356" mass="39426">MCGIIGYTGVNNALPFLLSGLERLEYRGYDSAGVYVHTDDDKDVLVKSKGRVKDLEDKVEKEAEHISGKSGIAHTRWATHGAPSVENAHPHVSADGRFYLVHNGVIENYLQLKSEYLSDVAFKSQTDTEVAVQLVGKFSDQGMDTLSAFRKMISLLDENSAYAFLMMDAEDPDLLYTAKSKSPLLVGVSKDANVVTSDASAVLKLTKDFIELHDGEIAVVSKTDVSLYDAEGNKFTREPFHLNIDPAAADKGAYPFFMLKEIDEQASVARKLIQHYFDNDLPKIDTNILDAIKKSDRIYIIAAGTSYHAGLIGRRFFEKWAGIPTEVHVASEFAYDQPLLPKKPFFIFISQSGETA</sequence>
<feature type="non-terminal residue" evidence="10">
    <location>
        <position position="356"/>
    </location>
</feature>
<name>A0ABR4XQU7_9LACO</name>
<evidence type="ECO:0000256" key="5">
    <source>
        <dbReference type="ARBA" id="ARBA00022679"/>
    </source>
</evidence>
<accession>A0ABR4XQU7</accession>
<dbReference type="PANTHER" id="PTHR10937:SF0">
    <property type="entry name" value="GLUTAMINE--FRUCTOSE-6-PHOSPHATE TRANSAMINASE (ISOMERIZING)"/>
    <property type="match status" value="1"/>
</dbReference>
<evidence type="ECO:0000313" key="10">
    <source>
        <dbReference type="EMBL" id="KGO31857.1"/>
    </source>
</evidence>
<evidence type="ECO:0000259" key="9">
    <source>
        <dbReference type="PROSITE" id="PS51464"/>
    </source>
</evidence>
<evidence type="ECO:0000256" key="6">
    <source>
        <dbReference type="ARBA" id="ARBA00022737"/>
    </source>
</evidence>
<reference evidence="10 11" key="1">
    <citation type="journal article" date="2014" name="Antonie Van Leeuwenhoek">
        <title>Oenococcus alcoholitolerans sp. nov., a lactic acid bacteria isolated from cachaca and ethanol fermentation processes.</title>
        <authorList>
            <person name="Badotti F."/>
            <person name="Moreira A.P."/>
            <person name="Tonon L.A."/>
            <person name="de Lucena B.T."/>
            <person name="Gomes Fde C."/>
            <person name="Kruger R."/>
            <person name="Thompson C.C."/>
            <person name="de Morais M.A.Jr."/>
            <person name="Rosa C.A."/>
            <person name="Thompson F.L."/>
        </authorList>
    </citation>
    <scope>NUCLEOTIDE SEQUENCE [LARGE SCALE GENOMIC DNA]</scope>
    <source>
        <strain evidence="10 11">UFRJ-M7.2.18</strain>
    </source>
</reference>
<keyword evidence="5" id="KW-0808">Transferase</keyword>
<keyword evidence="11" id="KW-1185">Reference proteome</keyword>
<dbReference type="SUPFAM" id="SSF53697">
    <property type="entry name" value="SIS domain"/>
    <property type="match status" value="1"/>
</dbReference>
<dbReference type="Gene3D" id="3.60.20.10">
    <property type="entry name" value="Glutamine Phosphoribosylpyrophosphate, subunit 1, domain 1"/>
    <property type="match status" value="1"/>
</dbReference>
<dbReference type="Pfam" id="PF13522">
    <property type="entry name" value="GATase_6"/>
    <property type="match status" value="1"/>
</dbReference>
<evidence type="ECO:0000256" key="7">
    <source>
        <dbReference type="ARBA" id="ARBA00022962"/>
    </source>
</evidence>
<evidence type="ECO:0000256" key="3">
    <source>
        <dbReference type="ARBA" id="ARBA00016090"/>
    </source>
</evidence>
<dbReference type="EC" id="2.6.1.16" evidence="2"/>
<keyword evidence="4" id="KW-0032">Aminotransferase</keyword>
<proteinExistence type="predicted"/>
<dbReference type="Gene3D" id="3.40.50.10490">
    <property type="entry name" value="Glucose-6-phosphate isomerase like protein, domain 1"/>
    <property type="match status" value="1"/>
</dbReference>
<dbReference type="CDD" id="cd00714">
    <property type="entry name" value="GFAT"/>
    <property type="match status" value="1"/>
</dbReference>
<dbReference type="Pfam" id="PF01380">
    <property type="entry name" value="SIS"/>
    <property type="match status" value="1"/>
</dbReference>
<comment type="catalytic activity">
    <reaction evidence="1">
        <text>D-fructose 6-phosphate + L-glutamine = D-glucosamine 6-phosphate + L-glutamate</text>
        <dbReference type="Rhea" id="RHEA:13237"/>
        <dbReference type="ChEBI" id="CHEBI:29985"/>
        <dbReference type="ChEBI" id="CHEBI:58359"/>
        <dbReference type="ChEBI" id="CHEBI:58725"/>
        <dbReference type="ChEBI" id="CHEBI:61527"/>
        <dbReference type="EC" id="2.6.1.16"/>
    </reaction>
</comment>
<dbReference type="PROSITE" id="PS51278">
    <property type="entry name" value="GATASE_TYPE_2"/>
    <property type="match status" value="1"/>
</dbReference>
<dbReference type="EMBL" id="AXCV01000180">
    <property type="protein sequence ID" value="KGO31857.1"/>
    <property type="molecule type" value="Genomic_DNA"/>
</dbReference>
<feature type="domain" description="SIS" evidence="9">
    <location>
        <begin position="288"/>
        <end position="356"/>
    </location>
</feature>
<dbReference type="InterPro" id="IPR029055">
    <property type="entry name" value="Ntn_hydrolases_N"/>
</dbReference>
<organism evidence="10 11">
    <name type="scientific">Oenococcus alcoholitolerans</name>
    <dbReference type="NCBI Taxonomy" id="931074"/>
    <lineage>
        <taxon>Bacteria</taxon>
        <taxon>Bacillati</taxon>
        <taxon>Bacillota</taxon>
        <taxon>Bacilli</taxon>
        <taxon>Lactobacillales</taxon>
        <taxon>Lactobacillaceae</taxon>
        <taxon>Oenococcus</taxon>
    </lineage>
</organism>
<dbReference type="CDD" id="cd05008">
    <property type="entry name" value="SIS_GlmS_GlmD_1"/>
    <property type="match status" value="1"/>
</dbReference>
<dbReference type="NCBIfam" id="NF001484">
    <property type="entry name" value="PRK00331.1"/>
    <property type="match status" value="1"/>
</dbReference>
<dbReference type="PANTHER" id="PTHR10937">
    <property type="entry name" value="GLUCOSAMINE--FRUCTOSE-6-PHOSPHATE AMINOTRANSFERASE, ISOMERIZING"/>
    <property type="match status" value="1"/>
</dbReference>
<protein>
    <recommendedName>
        <fullName evidence="3">Glutamine--fructose-6-phosphate aminotransferase [isomerizing]</fullName>
        <ecNumber evidence="2">2.6.1.16</ecNumber>
    </recommendedName>
</protein>
<feature type="domain" description="Glutamine amidotransferase type-2" evidence="8">
    <location>
        <begin position="2"/>
        <end position="223"/>
    </location>
</feature>
<dbReference type="Proteomes" id="UP000030023">
    <property type="component" value="Unassembled WGS sequence"/>
</dbReference>
<dbReference type="InterPro" id="IPR046348">
    <property type="entry name" value="SIS_dom_sf"/>
</dbReference>
<keyword evidence="7" id="KW-0315">Glutamine amidotransferase</keyword>
<dbReference type="InterPro" id="IPR047084">
    <property type="entry name" value="GFAT_N"/>
</dbReference>